<dbReference type="InParanoid" id="A0A067MRE5"/>
<organism evidence="2 3">
    <name type="scientific">Botryobasidium botryosum (strain FD-172 SS1)</name>
    <dbReference type="NCBI Taxonomy" id="930990"/>
    <lineage>
        <taxon>Eukaryota</taxon>
        <taxon>Fungi</taxon>
        <taxon>Dikarya</taxon>
        <taxon>Basidiomycota</taxon>
        <taxon>Agaricomycotina</taxon>
        <taxon>Agaricomycetes</taxon>
        <taxon>Cantharellales</taxon>
        <taxon>Botryobasidiaceae</taxon>
        <taxon>Botryobasidium</taxon>
    </lineage>
</organism>
<dbReference type="STRING" id="930990.A0A067MRE5"/>
<gene>
    <name evidence="2" type="ORF">BOTBODRAFT_174627</name>
</gene>
<accession>A0A067MRE5</accession>
<protein>
    <submittedName>
        <fullName evidence="2">Uncharacterized protein</fullName>
    </submittedName>
</protein>
<keyword evidence="3" id="KW-1185">Reference proteome</keyword>
<dbReference type="Proteomes" id="UP000027195">
    <property type="component" value="Unassembled WGS sequence"/>
</dbReference>
<evidence type="ECO:0000256" key="1">
    <source>
        <dbReference type="SAM" id="MobiDB-lite"/>
    </source>
</evidence>
<feature type="region of interest" description="Disordered" evidence="1">
    <location>
        <begin position="42"/>
        <end position="108"/>
    </location>
</feature>
<reference evidence="3" key="1">
    <citation type="journal article" date="2014" name="Proc. Natl. Acad. Sci. U.S.A.">
        <title>Extensive sampling of basidiomycete genomes demonstrates inadequacy of the white-rot/brown-rot paradigm for wood decay fungi.</title>
        <authorList>
            <person name="Riley R."/>
            <person name="Salamov A.A."/>
            <person name="Brown D.W."/>
            <person name="Nagy L.G."/>
            <person name="Floudas D."/>
            <person name="Held B.W."/>
            <person name="Levasseur A."/>
            <person name="Lombard V."/>
            <person name="Morin E."/>
            <person name="Otillar R."/>
            <person name="Lindquist E.A."/>
            <person name="Sun H."/>
            <person name="LaButti K.M."/>
            <person name="Schmutz J."/>
            <person name="Jabbour D."/>
            <person name="Luo H."/>
            <person name="Baker S.E."/>
            <person name="Pisabarro A.G."/>
            <person name="Walton J.D."/>
            <person name="Blanchette R.A."/>
            <person name="Henrissat B."/>
            <person name="Martin F."/>
            <person name="Cullen D."/>
            <person name="Hibbett D.S."/>
            <person name="Grigoriev I.V."/>
        </authorList>
    </citation>
    <scope>NUCLEOTIDE SEQUENCE [LARGE SCALE GENOMIC DNA]</scope>
    <source>
        <strain evidence="3">FD-172 SS1</strain>
    </source>
</reference>
<name>A0A067MRE5_BOTB1</name>
<dbReference type="EMBL" id="KL198037">
    <property type="protein sequence ID" value="KDQ14422.1"/>
    <property type="molecule type" value="Genomic_DNA"/>
</dbReference>
<dbReference type="AlphaFoldDB" id="A0A067MRE5"/>
<proteinExistence type="predicted"/>
<evidence type="ECO:0000313" key="2">
    <source>
        <dbReference type="EMBL" id="KDQ14422.1"/>
    </source>
</evidence>
<dbReference type="HOGENOM" id="CLU_2084469_0_0_1"/>
<evidence type="ECO:0000313" key="3">
    <source>
        <dbReference type="Proteomes" id="UP000027195"/>
    </source>
</evidence>
<feature type="compositionally biased region" description="Polar residues" evidence="1">
    <location>
        <begin position="46"/>
        <end position="69"/>
    </location>
</feature>
<sequence>MSSPATPPAFDLQPGSPNFIDADNILDPLDMPYYNTMTAAIRPSTHGATNRDGTSPSPHQYSRSVTSPIPLQRLDYAHRGSQSRTMYPGDWPLTYPRGHTSRGDTPTSDWAEVLKFG</sequence>